<evidence type="ECO:0000259" key="3">
    <source>
        <dbReference type="PROSITE" id="PS50157"/>
    </source>
</evidence>
<evidence type="ECO:0000313" key="4">
    <source>
        <dbReference type="EMBL" id="ARF07976.1"/>
    </source>
</evidence>
<protein>
    <recommendedName>
        <fullName evidence="3">C2H2-type domain-containing protein</fullName>
    </recommendedName>
</protein>
<organism evidence="4">
    <name type="scientific">Catovirus CTV1</name>
    <dbReference type="NCBI Taxonomy" id="1977631"/>
    <lineage>
        <taxon>Viruses</taxon>
        <taxon>Varidnaviria</taxon>
        <taxon>Bamfordvirae</taxon>
        <taxon>Nucleocytoviricota</taxon>
        <taxon>Megaviricetes</taxon>
        <taxon>Imitervirales</taxon>
        <taxon>Mimiviridae</taxon>
        <taxon>Klosneuvirinae</taxon>
        <taxon>Catovirus</taxon>
    </lineage>
</organism>
<evidence type="ECO:0000256" key="1">
    <source>
        <dbReference type="PROSITE-ProRule" id="PRU00042"/>
    </source>
</evidence>
<accession>A0A1V0S8F5</accession>
<dbReference type="EMBL" id="KY684083">
    <property type="protein sequence ID" value="ARF07976.1"/>
    <property type="molecule type" value="Genomic_DNA"/>
</dbReference>
<reference evidence="4" key="1">
    <citation type="journal article" date="2017" name="Science">
        <title>Giant viruses with an expanded complement of translation system components.</title>
        <authorList>
            <person name="Schulz F."/>
            <person name="Yutin N."/>
            <person name="Ivanova N.N."/>
            <person name="Ortega D.R."/>
            <person name="Lee T.K."/>
            <person name="Vierheilig J."/>
            <person name="Daims H."/>
            <person name="Horn M."/>
            <person name="Wagner M."/>
            <person name="Jensen G.J."/>
            <person name="Kyrpides N.C."/>
            <person name="Koonin E.V."/>
            <person name="Woyke T."/>
        </authorList>
    </citation>
    <scope>NUCLEOTIDE SEQUENCE</scope>
    <source>
        <strain evidence="4">CTV1</strain>
    </source>
</reference>
<dbReference type="InterPro" id="IPR013087">
    <property type="entry name" value="Znf_C2H2_type"/>
</dbReference>
<keyword evidence="2" id="KW-0175">Coiled coil</keyword>
<evidence type="ECO:0000256" key="2">
    <source>
        <dbReference type="SAM" id="Coils"/>
    </source>
</evidence>
<feature type="coiled-coil region" evidence="2">
    <location>
        <begin position="45"/>
        <end position="104"/>
    </location>
</feature>
<keyword evidence="1" id="KW-0863">Zinc-finger</keyword>
<dbReference type="PROSITE" id="PS50157">
    <property type="entry name" value="ZINC_FINGER_C2H2_2"/>
    <property type="match status" value="1"/>
</dbReference>
<proteinExistence type="predicted"/>
<sequence>MVKLITCSDCGKKFNRKSNYEKHIHKKNSCCEKNDNNVIAEQYNIIKNSNEVDILKEQLKSIQNEKIQLEKRLEEQNNLYENYIQLLSKDLENLKTRLDKELNKNKGNTINNTINIINYIVDNHNNIPKVLNNCSHTIISKE</sequence>
<gene>
    <name evidence="4" type="ORF">Catovirus_1_26</name>
</gene>
<keyword evidence="1" id="KW-0479">Metal-binding</keyword>
<feature type="domain" description="C2H2-type" evidence="3">
    <location>
        <begin position="5"/>
        <end position="34"/>
    </location>
</feature>
<dbReference type="Pfam" id="PF00096">
    <property type="entry name" value="zf-C2H2"/>
    <property type="match status" value="1"/>
</dbReference>
<dbReference type="GO" id="GO:0008270">
    <property type="term" value="F:zinc ion binding"/>
    <property type="evidence" value="ECO:0007669"/>
    <property type="project" value="UniProtKB-KW"/>
</dbReference>
<keyword evidence="1" id="KW-0862">Zinc</keyword>
<name>A0A1V0S8F5_9VIRU</name>